<feature type="binding site" evidence="8">
    <location>
        <position position="432"/>
    </location>
    <ligand>
        <name>Zn(2+)</name>
        <dbReference type="ChEBI" id="CHEBI:29105"/>
        <label>2</label>
    </ligand>
</feature>
<accession>A0AAU0MK45</accession>
<keyword evidence="7 8" id="KW-0238">DNA-binding</keyword>
<evidence type="ECO:0000256" key="7">
    <source>
        <dbReference type="ARBA" id="ARBA00023125"/>
    </source>
</evidence>
<comment type="caution">
    <text evidence="8">As this protein does not have any detectable helicase domains, it probably does not have helicase activity.</text>
</comment>
<feature type="binding site" evidence="8">
    <location>
        <position position="414"/>
    </location>
    <ligand>
        <name>Zn(2+)</name>
        <dbReference type="ChEBI" id="CHEBI:29105"/>
        <label>2</label>
    </ligand>
</feature>
<keyword evidence="5 8" id="KW-0862">Zinc</keyword>
<dbReference type="Pfam" id="PF17764">
    <property type="entry name" value="PriA_3primeBD"/>
    <property type="match status" value="1"/>
</dbReference>
<reference evidence="11 12" key="1">
    <citation type="submission" date="2023-10" db="EMBL/GenBank/DDBJ databases">
        <title>Y20.</title>
        <authorList>
            <person name="Zhang G."/>
            <person name="Ding Y."/>
        </authorList>
    </citation>
    <scope>NUCLEOTIDE SEQUENCE [LARGE SCALE GENOMIC DNA]</scope>
    <source>
        <strain evidence="11 12">Y20</strain>
    </source>
</reference>
<sequence length="685" mass="72544">MGGRAVARVLLDSPLPQLDRLFDYAIPDAMDEEIVPGIRVRVPLRTAGRIVDAYVVERGEAVDPDRPLSEIDTVVSSVRVLPPSLYALARRVADRAAGSASDILRLVIPKRQVRVEKAWVARRDAEAQAVSGPPADAEAAGDAAPVTGSASSAPGTEWARAVLETYPALTAALDADKRVALDAPARPARTHAQSGSGAWAVLLAAAAAHTLAGGRSAVVVVPDHRDLDQIERALEGLVPPQDLVRDDAARPAADRYRGYLRILERRPVVVIGNRSSVYSPVHRPGLVAVWDDGDPLLDEPLAPYVHARDAALVRQGLDGGALLLAGHTRTSDVERLVRIGWVEEAAPKRKYAPRVILSATREGERPGARIPSAAFAAAREALESGPVLVQVARPGYAPSLVCGDCRRPARCVHCAGPLHAPRKDAPPVCRWCGRTAMAWRCASCDGTTLRLASSGSTRTADELGRAFPGTRVIVADGTHPIRSVAAAPALVIATRGAEPEAEGGYRAVLLLDGERMLMAESLRIAEDCLRWWSNAAALAAPGAPVHLVGVAGRIARALATWTQPAFAAAELEERAPLRMPPTARVAAVEGEPTAVEKALSDLRAHVPLAADAILGPVDVPPGERERGAPPRARAIVRFDYAHGADVARALRASVVAASVRGRRSPRGAAPRNTLRVRVDVPDPEL</sequence>
<organism evidence="11 12">
    <name type="scientific">Microbacterium limosum</name>
    <dbReference type="NCBI Taxonomy" id="3079935"/>
    <lineage>
        <taxon>Bacteria</taxon>
        <taxon>Bacillati</taxon>
        <taxon>Actinomycetota</taxon>
        <taxon>Actinomycetes</taxon>
        <taxon>Micrococcales</taxon>
        <taxon>Microbacteriaceae</taxon>
        <taxon>Microbacterium</taxon>
    </lineage>
</organism>
<evidence type="ECO:0000259" key="10">
    <source>
        <dbReference type="Pfam" id="PF17764"/>
    </source>
</evidence>
<evidence type="ECO:0000256" key="2">
    <source>
        <dbReference type="ARBA" id="ARBA00022705"/>
    </source>
</evidence>
<dbReference type="PANTHER" id="PTHR30580">
    <property type="entry name" value="PRIMOSOMAL PROTEIN N"/>
    <property type="match status" value="1"/>
</dbReference>
<dbReference type="InterPro" id="IPR042115">
    <property type="entry name" value="PriA_3primeBD_sf"/>
</dbReference>
<feature type="domain" description="Primosomal protein N' 3' DNA-binding" evidence="10">
    <location>
        <begin position="8"/>
        <end position="109"/>
    </location>
</feature>
<dbReference type="InterPro" id="IPR041222">
    <property type="entry name" value="PriA_3primeBD"/>
</dbReference>
<dbReference type="KEGG" id="mliy:RYJ27_06545"/>
<protein>
    <recommendedName>
        <fullName evidence="8">Probable replication restart protein PriA</fullName>
    </recommendedName>
    <alternativeName>
        <fullName evidence="8">Putative ATP-dependent DNA helicase PriA</fullName>
    </alternativeName>
</protein>
<feature type="binding site" evidence="8">
    <location>
        <position position="411"/>
    </location>
    <ligand>
        <name>Zn(2+)</name>
        <dbReference type="ChEBI" id="CHEBI:29105"/>
        <label>2</label>
    </ligand>
</feature>
<keyword evidence="12" id="KW-1185">Reference proteome</keyword>
<feature type="binding site" evidence="8">
    <location>
        <position position="402"/>
    </location>
    <ligand>
        <name>Zn(2+)</name>
        <dbReference type="ChEBI" id="CHEBI:29105"/>
        <label>1</label>
    </ligand>
</feature>
<evidence type="ECO:0000256" key="8">
    <source>
        <dbReference type="HAMAP-Rule" id="MF_00983"/>
    </source>
</evidence>
<dbReference type="AlphaFoldDB" id="A0AAU0MK45"/>
<dbReference type="GO" id="GO:0003677">
    <property type="term" value="F:DNA binding"/>
    <property type="evidence" value="ECO:0007669"/>
    <property type="project" value="UniProtKB-UniRule"/>
</dbReference>
<keyword evidence="2 8" id="KW-0235">DNA replication</keyword>
<dbReference type="InterPro" id="IPR027417">
    <property type="entry name" value="P-loop_NTPase"/>
</dbReference>
<evidence type="ECO:0000313" key="11">
    <source>
        <dbReference type="EMBL" id="WOQ70838.1"/>
    </source>
</evidence>
<evidence type="ECO:0000256" key="6">
    <source>
        <dbReference type="ARBA" id="ARBA00022840"/>
    </source>
</evidence>
<dbReference type="HAMAP" id="MF_00983">
    <property type="entry name" value="PriA"/>
    <property type="match status" value="1"/>
</dbReference>
<keyword evidence="4 8" id="KW-0547">Nucleotide-binding</keyword>
<comment type="cofactor">
    <cofactor evidence="8">
        <name>Zn(2+)</name>
        <dbReference type="ChEBI" id="CHEBI:29105"/>
    </cofactor>
    <text evidence="8">Binds 2 zinc ions per subunit.</text>
</comment>
<dbReference type="Gene3D" id="3.40.1440.60">
    <property type="entry name" value="PriA, 3(prime) DNA-binding domain"/>
    <property type="match status" value="1"/>
</dbReference>
<dbReference type="Gene3D" id="3.40.50.300">
    <property type="entry name" value="P-loop containing nucleotide triphosphate hydrolases"/>
    <property type="match status" value="1"/>
</dbReference>
<dbReference type="GO" id="GO:0006310">
    <property type="term" value="P:DNA recombination"/>
    <property type="evidence" value="ECO:0007669"/>
    <property type="project" value="InterPro"/>
</dbReference>
<evidence type="ECO:0000256" key="3">
    <source>
        <dbReference type="ARBA" id="ARBA00022723"/>
    </source>
</evidence>
<feature type="binding site" evidence="8">
    <location>
        <position position="405"/>
    </location>
    <ligand>
        <name>Zn(2+)</name>
        <dbReference type="ChEBI" id="CHEBI:29105"/>
        <label>1</label>
    </ligand>
</feature>
<evidence type="ECO:0000256" key="5">
    <source>
        <dbReference type="ARBA" id="ARBA00022833"/>
    </source>
</evidence>
<comment type="subunit">
    <text evidence="8">Component of the replication restart primosome.</text>
</comment>
<comment type="similarity">
    <text evidence="8">Belongs to the helicase family. PriA subfamily.</text>
</comment>
<dbReference type="GO" id="GO:1990077">
    <property type="term" value="C:primosome complex"/>
    <property type="evidence" value="ECO:0007669"/>
    <property type="project" value="UniProtKB-UniRule"/>
</dbReference>
<feature type="compositionally biased region" description="Basic and acidic residues" evidence="9">
    <location>
        <begin position="676"/>
        <end position="685"/>
    </location>
</feature>
<dbReference type="EMBL" id="CP137080">
    <property type="protein sequence ID" value="WOQ70838.1"/>
    <property type="molecule type" value="Genomic_DNA"/>
</dbReference>
<feature type="region of interest" description="Disordered" evidence="9">
    <location>
        <begin position="659"/>
        <end position="685"/>
    </location>
</feature>
<proteinExistence type="inferred from homology"/>
<gene>
    <name evidence="8" type="primary">priA</name>
    <name evidence="11" type="ORF">RYJ27_06545</name>
</gene>
<keyword evidence="6 8" id="KW-0067">ATP-binding</keyword>
<dbReference type="GO" id="GO:0008270">
    <property type="term" value="F:zinc ion binding"/>
    <property type="evidence" value="ECO:0007669"/>
    <property type="project" value="UniProtKB-UniRule"/>
</dbReference>
<keyword evidence="3 8" id="KW-0479">Metal-binding</keyword>
<dbReference type="RefSeq" id="WP_330171906.1">
    <property type="nucleotide sequence ID" value="NZ_CP137080.1"/>
</dbReference>
<dbReference type="PANTHER" id="PTHR30580:SF0">
    <property type="entry name" value="PRIMOSOMAL PROTEIN N"/>
    <property type="match status" value="1"/>
</dbReference>
<keyword evidence="1 8" id="KW-0639">Primosome</keyword>
<dbReference type="GO" id="GO:0006270">
    <property type="term" value="P:DNA replication initiation"/>
    <property type="evidence" value="ECO:0007669"/>
    <property type="project" value="TreeGrafter"/>
</dbReference>
<feature type="binding site" evidence="8">
    <location>
        <position position="441"/>
    </location>
    <ligand>
        <name>Zn(2+)</name>
        <dbReference type="ChEBI" id="CHEBI:29105"/>
        <label>1</label>
    </ligand>
</feature>
<feature type="region of interest" description="Disordered" evidence="9">
    <location>
        <begin position="125"/>
        <end position="153"/>
    </location>
</feature>
<comment type="function">
    <text evidence="8">Initiates the restart of stalled replication forks, which reloads the replicative helicase on sites other than the origin of replication. Recognizes and binds to abandoned replication forks and remodels them to uncover a helicase loading site. Promotes assembly of the primosome at these replication forks.</text>
</comment>
<evidence type="ECO:0000313" key="12">
    <source>
        <dbReference type="Proteomes" id="UP001329313"/>
    </source>
</evidence>
<dbReference type="GO" id="GO:0006269">
    <property type="term" value="P:DNA replication, synthesis of primer"/>
    <property type="evidence" value="ECO:0007669"/>
    <property type="project" value="UniProtKB-KW"/>
</dbReference>
<dbReference type="Proteomes" id="UP001329313">
    <property type="component" value="Chromosome"/>
</dbReference>
<dbReference type="GO" id="GO:0043138">
    <property type="term" value="F:3'-5' DNA helicase activity"/>
    <property type="evidence" value="ECO:0007669"/>
    <property type="project" value="TreeGrafter"/>
</dbReference>
<dbReference type="GO" id="GO:0005524">
    <property type="term" value="F:ATP binding"/>
    <property type="evidence" value="ECO:0007669"/>
    <property type="project" value="UniProtKB-UniRule"/>
</dbReference>
<feature type="compositionally biased region" description="Low complexity" evidence="9">
    <location>
        <begin position="132"/>
        <end position="145"/>
    </location>
</feature>
<evidence type="ECO:0000256" key="1">
    <source>
        <dbReference type="ARBA" id="ARBA00022515"/>
    </source>
</evidence>
<evidence type="ECO:0000256" key="9">
    <source>
        <dbReference type="SAM" id="MobiDB-lite"/>
    </source>
</evidence>
<evidence type="ECO:0000256" key="4">
    <source>
        <dbReference type="ARBA" id="ARBA00022741"/>
    </source>
</evidence>
<dbReference type="InterPro" id="IPR005259">
    <property type="entry name" value="PriA"/>
</dbReference>
<name>A0AAU0MK45_9MICO</name>
<feature type="binding site" evidence="8">
    <location>
        <position position="444"/>
    </location>
    <ligand>
        <name>Zn(2+)</name>
        <dbReference type="ChEBI" id="CHEBI:29105"/>
        <label>1</label>
    </ligand>
</feature>
<feature type="binding site" evidence="8">
    <location>
        <position position="429"/>
    </location>
    <ligand>
        <name>Zn(2+)</name>
        <dbReference type="ChEBI" id="CHEBI:29105"/>
        <label>2</label>
    </ligand>
</feature>
<dbReference type="GO" id="GO:0006302">
    <property type="term" value="P:double-strand break repair"/>
    <property type="evidence" value="ECO:0007669"/>
    <property type="project" value="InterPro"/>
</dbReference>